<dbReference type="GO" id="GO:0035267">
    <property type="term" value="C:NuA4 histone acetyltransferase complex"/>
    <property type="evidence" value="ECO:0007669"/>
    <property type="project" value="TreeGrafter"/>
</dbReference>
<dbReference type="STRING" id="145388.A0A0D2KIS2"/>
<feature type="domain" description="FAT" evidence="1">
    <location>
        <begin position="47"/>
        <end position="581"/>
    </location>
</feature>
<dbReference type="AlphaFoldDB" id="A0A0D2KIS2"/>
<dbReference type="OrthoDB" id="5570127at2759"/>
<dbReference type="InterPro" id="IPR003151">
    <property type="entry name" value="PIK-rel_kinase_FAT"/>
</dbReference>
<protein>
    <submittedName>
        <fullName evidence="2">Transformation/transcription domain-associated protein</fullName>
        <ecNumber evidence="2">2.7.11.1</ecNumber>
    </submittedName>
</protein>
<accession>A0A0D2KIS2</accession>
<evidence type="ECO:0000313" key="2">
    <source>
        <dbReference type="EMBL" id="KIY95658.1"/>
    </source>
</evidence>
<dbReference type="RefSeq" id="XP_013894678.1">
    <property type="nucleotide sequence ID" value="XM_014039224.1"/>
</dbReference>
<name>A0A0D2KIS2_9CHLO</name>
<reference evidence="2 3" key="1">
    <citation type="journal article" date="2013" name="BMC Genomics">
        <title>Reconstruction of the lipid metabolism for the microalga Monoraphidium neglectum from its genome sequence reveals characteristics suitable for biofuel production.</title>
        <authorList>
            <person name="Bogen C."/>
            <person name="Al-Dilaimi A."/>
            <person name="Albersmeier A."/>
            <person name="Wichmann J."/>
            <person name="Grundmann M."/>
            <person name="Rupp O."/>
            <person name="Lauersen K.J."/>
            <person name="Blifernez-Klassen O."/>
            <person name="Kalinowski J."/>
            <person name="Goesmann A."/>
            <person name="Mussgnug J.H."/>
            <person name="Kruse O."/>
        </authorList>
    </citation>
    <scope>NUCLEOTIDE SEQUENCE [LARGE SCALE GENOMIC DNA]</scope>
    <source>
        <strain evidence="2 3">SAG 48.87</strain>
    </source>
</reference>
<gene>
    <name evidence="2" type="ORF">MNEG_12304</name>
</gene>
<dbReference type="EC" id="2.7.11.1" evidence="2"/>
<dbReference type="KEGG" id="mng:MNEG_12304"/>
<keyword evidence="2" id="KW-0808">Transferase</keyword>
<dbReference type="GO" id="GO:0000124">
    <property type="term" value="C:SAGA complex"/>
    <property type="evidence" value="ECO:0007669"/>
    <property type="project" value="TreeGrafter"/>
</dbReference>
<dbReference type="Proteomes" id="UP000054498">
    <property type="component" value="Unassembled WGS sequence"/>
</dbReference>
<dbReference type="PANTHER" id="PTHR11139:SF1">
    <property type="entry name" value="TRANSFORMATION_TRANSCRIPTION DOMAIN-ASSOCIATED PROTEIN"/>
    <property type="match status" value="1"/>
</dbReference>
<dbReference type="GO" id="GO:0006355">
    <property type="term" value="P:regulation of DNA-templated transcription"/>
    <property type="evidence" value="ECO:0007669"/>
    <property type="project" value="TreeGrafter"/>
</dbReference>
<dbReference type="GO" id="GO:0006281">
    <property type="term" value="P:DNA repair"/>
    <property type="evidence" value="ECO:0007669"/>
    <property type="project" value="TreeGrafter"/>
</dbReference>
<dbReference type="PANTHER" id="PTHR11139">
    <property type="entry name" value="ATAXIA TELANGIECTASIA MUTATED ATM -RELATED"/>
    <property type="match status" value="1"/>
</dbReference>
<evidence type="ECO:0000259" key="1">
    <source>
        <dbReference type="PROSITE" id="PS51189"/>
    </source>
</evidence>
<organism evidence="2 3">
    <name type="scientific">Monoraphidium neglectum</name>
    <dbReference type="NCBI Taxonomy" id="145388"/>
    <lineage>
        <taxon>Eukaryota</taxon>
        <taxon>Viridiplantae</taxon>
        <taxon>Chlorophyta</taxon>
        <taxon>core chlorophytes</taxon>
        <taxon>Chlorophyceae</taxon>
        <taxon>CS clade</taxon>
        <taxon>Sphaeropleales</taxon>
        <taxon>Selenastraceae</taxon>
        <taxon>Monoraphidium</taxon>
    </lineage>
</organism>
<proteinExistence type="predicted"/>
<sequence length="585" mass="66326">MRLWGRRSLEAASRAAEPLPMRCALAKQAMLEAISLSQPQPKVPPELLRFLGKTFCVWQHAVPLLESHTVIFPDETRCFDSLAEMYRLLHEEDAFYGAWRKRCEEPKTRAALSLAQHGQWAGSQNLLGELNQAVSSGAALPSRGEGALWVDQWVNAAKQLNQWDALQEYALAADNNALLADCYWRLSEWDRLRDVLVGGGATHTNKQMTIEPSPQSCLIRTYAALQALDMNSAEQHINAGFQHVLHKWWQLPEQPWSSAAHCVLLQQMQQLVELKESVRPDHAYGDVKDILETWRLRLPNEWDPLLHWQDVLVWRNTVYNVVISAFNKIQVPSHMHQMGYRDKAWSVNRLGTVAAKHGCPELCINVVNNMYGYSAMEVQEAFVKIREQAKAYLAMKDELGAGLNMLNTTNLDYFGAHHQAEIFRLKGVFLQELNDPEAANAALATSLMLWRTCPEAWVSWGQACDAAYERQPAGPQAARYLQYAAHCYLQGVRLGSEEARDLIPRLLLLLSFDDVDGVVGAELQKVVAAGDVPSWVWFTWIPQLLTSLSRPEAPRVKPILKELAQHHPQSVYYWTRVLIISSRQQ</sequence>
<dbReference type="PROSITE" id="PS51189">
    <property type="entry name" value="FAT"/>
    <property type="match status" value="1"/>
</dbReference>
<dbReference type="Pfam" id="PF02259">
    <property type="entry name" value="FAT"/>
    <property type="match status" value="1"/>
</dbReference>
<dbReference type="EMBL" id="KK103395">
    <property type="protein sequence ID" value="KIY95658.1"/>
    <property type="molecule type" value="Genomic_DNA"/>
</dbReference>
<dbReference type="InterPro" id="IPR050517">
    <property type="entry name" value="DDR_Repair_Kinase"/>
</dbReference>
<keyword evidence="3" id="KW-1185">Reference proteome</keyword>
<dbReference type="GO" id="GO:0005634">
    <property type="term" value="C:nucleus"/>
    <property type="evidence" value="ECO:0007669"/>
    <property type="project" value="TreeGrafter"/>
</dbReference>
<dbReference type="InterPro" id="IPR014009">
    <property type="entry name" value="PIK_FAT"/>
</dbReference>
<dbReference type="GeneID" id="25729653"/>
<evidence type="ECO:0000313" key="3">
    <source>
        <dbReference type="Proteomes" id="UP000054498"/>
    </source>
</evidence>
<dbReference type="GO" id="GO:0004674">
    <property type="term" value="F:protein serine/threonine kinase activity"/>
    <property type="evidence" value="ECO:0007669"/>
    <property type="project" value="UniProtKB-EC"/>
</dbReference>